<feature type="domain" description="DNA2/NAM7 helicase-like C-terminal" evidence="6">
    <location>
        <begin position="960"/>
        <end position="1130"/>
    </location>
</feature>
<dbReference type="NCBIfam" id="TIGR03491">
    <property type="entry name" value="TM0106 family RecB-like putative nuclease"/>
    <property type="match status" value="1"/>
</dbReference>
<dbReference type="Pfam" id="PF13604">
    <property type="entry name" value="AAA_30"/>
    <property type="match status" value="1"/>
</dbReference>
<evidence type="ECO:0000313" key="8">
    <source>
        <dbReference type="EMBL" id="SFA55649.1"/>
    </source>
</evidence>
<keyword evidence="4" id="KW-0067">ATP-binding</keyword>
<dbReference type="InterPro" id="IPR050534">
    <property type="entry name" value="Coronavir_polyprotein_1ab"/>
</dbReference>
<dbReference type="CDD" id="cd18808">
    <property type="entry name" value="SF1_C_Upf1"/>
    <property type="match status" value="1"/>
</dbReference>
<evidence type="ECO:0000313" key="9">
    <source>
        <dbReference type="Proteomes" id="UP000182054"/>
    </source>
</evidence>
<dbReference type="SUPFAM" id="SSF52540">
    <property type="entry name" value="P-loop containing nucleoside triphosphate hydrolases"/>
    <property type="match status" value="1"/>
</dbReference>
<keyword evidence="1" id="KW-0547">Nucleotide-binding</keyword>
<dbReference type="InterPro" id="IPR041679">
    <property type="entry name" value="DNA2/NAM7-like_C"/>
</dbReference>
<evidence type="ECO:0000256" key="1">
    <source>
        <dbReference type="ARBA" id="ARBA00022741"/>
    </source>
</evidence>
<evidence type="ECO:0008006" key="10">
    <source>
        <dbReference type="Google" id="ProtNLM"/>
    </source>
</evidence>
<evidence type="ECO:0000256" key="4">
    <source>
        <dbReference type="ARBA" id="ARBA00022840"/>
    </source>
</evidence>
<feature type="region of interest" description="Disordered" evidence="5">
    <location>
        <begin position="698"/>
        <end position="721"/>
    </location>
</feature>
<accession>A0A1I0TUX9</accession>
<organism evidence="8 9">
    <name type="scientific">Rhodococcoides kroppenstedtii</name>
    <dbReference type="NCBI Taxonomy" id="293050"/>
    <lineage>
        <taxon>Bacteria</taxon>
        <taxon>Bacillati</taxon>
        <taxon>Actinomycetota</taxon>
        <taxon>Actinomycetes</taxon>
        <taxon>Mycobacteriales</taxon>
        <taxon>Nocardiaceae</taxon>
        <taxon>Rhodococcoides</taxon>
    </lineage>
</organism>
<evidence type="ECO:0000256" key="3">
    <source>
        <dbReference type="ARBA" id="ARBA00022806"/>
    </source>
</evidence>
<proteinExistence type="predicted"/>
<gene>
    <name evidence="8" type="ORF">SAMN05444374_1104</name>
</gene>
<keyword evidence="3" id="KW-0347">Helicase</keyword>
<protein>
    <recommendedName>
        <fullName evidence="10">AAA+ ATPase domain-containing protein</fullName>
    </recommendedName>
</protein>
<dbReference type="GO" id="GO:0043139">
    <property type="term" value="F:5'-3' DNA helicase activity"/>
    <property type="evidence" value="ECO:0007669"/>
    <property type="project" value="TreeGrafter"/>
</dbReference>
<dbReference type="SUPFAM" id="SSF53098">
    <property type="entry name" value="Ribonuclease H-like"/>
    <property type="match status" value="1"/>
</dbReference>
<name>A0A1I0TUX9_9NOCA</name>
<evidence type="ECO:0000259" key="6">
    <source>
        <dbReference type="Pfam" id="PF13087"/>
    </source>
</evidence>
<dbReference type="PANTHER" id="PTHR43788">
    <property type="entry name" value="DNA2/NAM7 HELICASE FAMILY MEMBER"/>
    <property type="match status" value="1"/>
</dbReference>
<dbReference type="InterPro" id="IPR038720">
    <property type="entry name" value="YprB_RNase_H-like_dom"/>
</dbReference>
<keyword evidence="2" id="KW-0378">Hydrolase</keyword>
<dbReference type="Proteomes" id="UP000182054">
    <property type="component" value="Unassembled WGS sequence"/>
</dbReference>
<dbReference type="Gene3D" id="3.40.50.300">
    <property type="entry name" value="P-loop containing nucleotide triphosphate hydrolases"/>
    <property type="match status" value="2"/>
</dbReference>
<evidence type="ECO:0000256" key="2">
    <source>
        <dbReference type="ARBA" id="ARBA00022801"/>
    </source>
</evidence>
<dbReference type="CDD" id="cd17934">
    <property type="entry name" value="DEXXQc_Upf1-like"/>
    <property type="match status" value="1"/>
</dbReference>
<dbReference type="InterPro" id="IPR047187">
    <property type="entry name" value="SF1_C_Upf1"/>
</dbReference>
<dbReference type="InterPro" id="IPR027417">
    <property type="entry name" value="P-loop_NTPase"/>
</dbReference>
<reference evidence="8 9" key="1">
    <citation type="submission" date="2016-10" db="EMBL/GenBank/DDBJ databases">
        <authorList>
            <person name="de Groot N.N."/>
        </authorList>
    </citation>
    <scope>NUCLEOTIDE SEQUENCE [LARGE SCALE GENOMIC DNA]</scope>
    <source>
        <strain evidence="8 9">DSM 44908</strain>
    </source>
</reference>
<feature type="region of interest" description="Disordered" evidence="5">
    <location>
        <begin position="534"/>
        <end position="571"/>
    </location>
</feature>
<dbReference type="GO" id="GO:0005524">
    <property type="term" value="F:ATP binding"/>
    <property type="evidence" value="ECO:0007669"/>
    <property type="project" value="UniProtKB-KW"/>
</dbReference>
<dbReference type="EMBL" id="FOJN01000010">
    <property type="protein sequence ID" value="SFA55649.1"/>
    <property type="molecule type" value="Genomic_DNA"/>
</dbReference>
<dbReference type="InterPro" id="IPR019993">
    <property type="entry name" value="RecB_nuclease_TM0106_put"/>
</dbReference>
<dbReference type="GO" id="GO:0016787">
    <property type="term" value="F:hydrolase activity"/>
    <property type="evidence" value="ECO:0007669"/>
    <property type="project" value="UniProtKB-KW"/>
</dbReference>
<dbReference type="Pfam" id="PF13482">
    <property type="entry name" value="RNase_H_2"/>
    <property type="match status" value="1"/>
</dbReference>
<evidence type="ECO:0000256" key="5">
    <source>
        <dbReference type="SAM" id="MobiDB-lite"/>
    </source>
</evidence>
<dbReference type="AlphaFoldDB" id="A0A1I0TUX9"/>
<dbReference type="InterPro" id="IPR012337">
    <property type="entry name" value="RNaseH-like_sf"/>
</dbReference>
<dbReference type="PANTHER" id="PTHR43788:SF8">
    <property type="entry name" value="DNA-BINDING PROTEIN SMUBP-2"/>
    <property type="match status" value="1"/>
</dbReference>
<feature type="domain" description="YprB ribonuclease H-like" evidence="7">
    <location>
        <begin position="339"/>
        <end position="525"/>
    </location>
</feature>
<sequence length="1169" mass="126812">MVLHDRPGARHPLTDPLTTLALVFVLDDDLIHSAGDLALAAQCEFAVLRTLDAHLGRLDAGATAGTDDAMLARLSRLGSQHEARQWAAYRRQFGDDAIAVERPGRLRSELTAAAATTLDAAARRAPVIYQGTFFGDGFLGFGDFLVYDEEADAYEVHDTKLSRTERVPSILQLAAYAEALTAAGIPVSDTARLVLGDGTRTAVHLPDVLPVHRRARAELVALLDEHRTQLLPADWADATVRACFRCEHCAPEVEASRDLLLVAGMRVSQRAALLAADVATIDALAASSGPVPDLSARSLAGLRDQARVQVQQESTESPVVEFHTPSALGALPAPDDGDIFFDFEGDPLHTENGSTDWGLEYLFGVLETDRAFRPFWAHDRDEERAAFVAFVDYVRERRRQYPAMHVYHYAAYEKSALLRLAARHGVYEEEVDDLLREQVLVDLYPVVRSTLRIGARSYSIKKLEPAYMSDVRGDVADAVASITEYARWRDLRDRGELDEAATVLAEIADYNRYDCESTLELRNWLLAHAAEAGVTPRGPIEPTPPTDDDSPNPARDALREFAGPTDGRTPERQGAALLAAAVDYHRREEKPFWWAHFDRLSSPVDEWADTRDVFVVESVESMSDWAKPTPRHNVRRTSVLRGEFGPGSAVRGAEVAVLYAPPAPEWIKPELRANPQYRWTAAGTIVDVSADGSSVTLEESIPKGADPHDLEPVATAPTRGPATTTLRAAVATTAVEVADALPHVPESAVLDLLLRRRPRTRSGHPLRTDDPSVAGITTALLDLDRSYVAVQGPPGTGKTYTGSRVVAALVREHGWRVGVVGQSHAVVENFLDAVVDAGLDGTRVHKKPGSDRPRRWTASAKDVDVAALDGGCVVGGTAWTMTNRKNIAENAFDLLVIDEAGQFCLANTVAVGRAARNLLLLGDPQQLPQVSQGSHPEPVDASALGWLADGADTLPADLGYFLATTRRMHPDVCRVVSDLSYDGRLHAHESVGARSLDGVSPGVHTAFVDHVGNATSSREEADEVVRLARSVIGRTWRTGAESRPLESSDVLVVAAYNAQVAVIRAALDDAGLTDTACGTVDRFQGREAPVVIVSMAASAPEDVPRGMPFLLSRNRINVALSRGQWVSYVVRSPALTHYLPGTPVELSLLGAFMRVSPDLVQPKVRPSPR</sequence>
<dbReference type="Pfam" id="PF13087">
    <property type="entry name" value="AAA_12"/>
    <property type="match status" value="1"/>
</dbReference>
<evidence type="ECO:0000259" key="7">
    <source>
        <dbReference type="Pfam" id="PF13482"/>
    </source>
</evidence>